<dbReference type="InterPro" id="IPR009057">
    <property type="entry name" value="Homeodomain-like_sf"/>
</dbReference>
<dbReference type="AlphaFoldDB" id="A0AAW6EDY5"/>
<keyword evidence="1" id="KW-0175">Coiled coil</keyword>
<dbReference type="Gene3D" id="1.10.10.60">
    <property type="entry name" value="Homeodomain-like"/>
    <property type="match status" value="1"/>
</dbReference>
<evidence type="ECO:0000256" key="1">
    <source>
        <dbReference type="SAM" id="Coils"/>
    </source>
</evidence>
<organism evidence="2 3">
    <name type="scientific">Ruminococcus bicirculans</name>
    <name type="common">ex Wegman et al. 2014</name>
    <dbReference type="NCBI Taxonomy" id="1160721"/>
    <lineage>
        <taxon>Bacteria</taxon>
        <taxon>Bacillati</taxon>
        <taxon>Bacillota</taxon>
        <taxon>Clostridia</taxon>
        <taxon>Eubacteriales</taxon>
        <taxon>Oscillospiraceae</taxon>
        <taxon>Ruminococcus</taxon>
    </lineage>
</organism>
<name>A0AAW6EDY5_9FIRM</name>
<dbReference type="GO" id="GO:0006313">
    <property type="term" value="P:DNA transposition"/>
    <property type="evidence" value="ECO:0007669"/>
    <property type="project" value="InterPro"/>
</dbReference>
<feature type="coiled-coil region" evidence="1">
    <location>
        <begin position="62"/>
        <end position="99"/>
    </location>
</feature>
<dbReference type="Pfam" id="PF01527">
    <property type="entry name" value="HTH_Tnp_1"/>
    <property type="match status" value="1"/>
</dbReference>
<evidence type="ECO:0000313" key="3">
    <source>
        <dbReference type="Proteomes" id="UP001211015"/>
    </source>
</evidence>
<dbReference type="EMBL" id="JAQMLV010000023">
    <property type="protein sequence ID" value="MDB8745934.1"/>
    <property type="molecule type" value="Genomic_DNA"/>
</dbReference>
<dbReference type="Proteomes" id="UP001211015">
    <property type="component" value="Unassembled WGS sequence"/>
</dbReference>
<dbReference type="GO" id="GO:0003677">
    <property type="term" value="F:DNA binding"/>
    <property type="evidence" value="ECO:0007669"/>
    <property type="project" value="InterPro"/>
</dbReference>
<dbReference type="InterPro" id="IPR002514">
    <property type="entry name" value="Transposase_8"/>
</dbReference>
<gene>
    <name evidence="2" type="ORF">PNU62_13010</name>
</gene>
<reference evidence="2" key="1">
    <citation type="submission" date="2023-01" db="EMBL/GenBank/DDBJ databases">
        <title>Human gut microbiome strain richness.</title>
        <authorList>
            <person name="Chen-Liaw A."/>
        </authorList>
    </citation>
    <scope>NUCLEOTIDE SEQUENCE</scope>
    <source>
        <strain evidence="2">1001275st1_F4_1001275B_160808</strain>
    </source>
</reference>
<dbReference type="SUPFAM" id="SSF46689">
    <property type="entry name" value="Homeodomain-like"/>
    <property type="match status" value="1"/>
</dbReference>
<comment type="caution">
    <text evidence="2">The sequence shown here is derived from an EMBL/GenBank/DDBJ whole genome shotgun (WGS) entry which is preliminary data.</text>
</comment>
<sequence>MGTGKQYDEEFKKQAIKLAKEIGTKAAADELCIPKGTLGTWVQKARIGEIDTGAGSRTPGESLTIAQQLQAANKRIKELEKKNRELEELNEFLEEASAFFAANRRKSGKKNG</sequence>
<dbReference type="GO" id="GO:0004803">
    <property type="term" value="F:transposase activity"/>
    <property type="evidence" value="ECO:0007669"/>
    <property type="project" value="InterPro"/>
</dbReference>
<protein>
    <submittedName>
        <fullName evidence="2">Transposase</fullName>
    </submittedName>
</protein>
<evidence type="ECO:0000313" key="2">
    <source>
        <dbReference type="EMBL" id="MDB8745934.1"/>
    </source>
</evidence>
<accession>A0AAW6EDY5</accession>
<proteinExistence type="predicted"/>
<dbReference type="RefSeq" id="WP_117563483.1">
    <property type="nucleotide sequence ID" value="NZ_CAKVVR010000004.1"/>
</dbReference>